<gene>
    <name evidence="1" type="ORF">FSB_LOCUS6653</name>
</gene>
<dbReference type="AlphaFoldDB" id="A0A2N9EVU0"/>
<sequence length="128" mass="14986">MDPWLRLGWKWSDCSMGNFDLTIAMMLQGIYIFKLLRRQYNDTKVLEQSHSFLDETGEMNLWSVTWKDFPGHATNDCSRAHWTPSKDCYVRMLEEVHRGKKMSFQPMTPSKDCYALMYAGGSASREED</sequence>
<accession>A0A2N9EVU0</accession>
<dbReference type="EMBL" id="OIVN01000348">
    <property type="protein sequence ID" value="SPC78771.1"/>
    <property type="molecule type" value="Genomic_DNA"/>
</dbReference>
<name>A0A2N9EVU0_FAGSY</name>
<protein>
    <submittedName>
        <fullName evidence="1">Uncharacterized protein</fullName>
    </submittedName>
</protein>
<reference evidence="1" key="1">
    <citation type="submission" date="2018-02" db="EMBL/GenBank/DDBJ databases">
        <authorList>
            <person name="Cohen D.B."/>
            <person name="Kent A.D."/>
        </authorList>
    </citation>
    <scope>NUCLEOTIDE SEQUENCE</scope>
</reference>
<evidence type="ECO:0000313" key="1">
    <source>
        <dbReference type="EMBL" id="SPC78771.1"/>
    </source>
</evidence>
<organism evidence="1">
    <name type="scientific">Fagus sylvatica</name>
    <name type="common">Beechnut</name>
    <dbReference type="NCBI Taxonomy" id="28930"/>
    <lineage>
        <taxon>Eukaryota</taxon>
        <taxon>Viridiplantae</taxon>
        <taxon>Streptophyta</taxon>
        <taxon>Embryophyta</taxon>
        <taxon>Tracheophyta</taxon>
        <taxon>Spermatophyta</taxon>
        <taxon>Magnoliopsida</taxon>
        <taxon>eudicotyledons</taxon>
        <taxon>Gunneridae</taxon>
        <taxon>Pentapetalae</taxon>
        <taxon>rosids</taxon>
        <taxon>fabids</taxon>
        <taxon>Fagales</taxon>
        <taxon>Fagaceae</taxon>
        <taxon>Fagus</taxon>
    </lineage>
</organism>
<proteinExistence type="predicted"/>